<feature type="domain" description="Fibronectin type-III" evidence="14">
    <location>
        <begin position="2027"/>
        <end position="2129"/>
    </location>
</feature>
<dbReference type="FunFam" id="2.60.40.10:FF:000032">
    <property type="entry name" value="palladin isoform X1"/>
    <property type="match status" value="8"/>
</dbReference>
<feature type="domain" description="Fibronectin type-III" evidence="14">
    <location>
        <begin position="3031"/>
        <end position="3125"/>
    </location>
</feature>
<dbReference type="EMBL" id="CALNXJ010000024">
    <property type="protein sequence ID" value="CAH3130116.1"/>
    <property type="molecule type" value="Genomic_DNA"/>
</dbReference>
<evidence type="ECO:0000256" key="7">
    <source>
        <dbReference type="ARBA" id="ARBA00022989"/>
    </source>
</evidence>
<feature type="domain" description="Ig-like" evidence="13">
    <location>
        <begin position="1059"/>
        <end position="1150"/>
    </location>
</feature>
<feature type="domain" description="Ig-like" evidence="13">
    <location>
        <begin position="581"/>
        <end position="683"/>
    </location>
</feature>
<feature type="domain" description="Fibronectin type-III" evidence="14">
    <location>
        <begin position="3532"/>
        <end position="3632"/>
    </location>
</feature>
<dbReference type="PANTHER" id="PTHR44170:SF6">
    <property type="entry name" value="CONTACTIN"/>
    <property type="match status" value="1"/>
</dbReference>
<feature type="domain" description="Ig-like" evidence="13">
    <location>
        <begin position="1914"/>
        <end position="2022"/>
    </location>
</feature>
<dbReference type="FunFam" id="2.60.40.10:FF:000028">
    <property type="entry name" value="Neuronal cell adhesion molecule"/>
    <property type="match status" value="15"/>
</dbReference>
<dbReference type="PANTHER" id="PTHR44170">
    <property type="entry name" value="PROTEIN SIDEKICK"/>
    <property type="match status" value="1"/>
</dbReference>
<dbReference type="Proteomes" id="UP001159428">
    <property type="component" value="Unassembled WGS sequence"/>
</dbReference>
<feature type="domain" description="Fibronectin type-III" evidence="14">
    <location>
        <begin position="4038"/>
        <end position="4133"/>
    </location>
</feature>
<feature type="domain" description="Ig-like" evidence="13">
    <location>
        <begin position="1826"/>
        <end position="1912"/>
    </location>
</feature>
<dbReference type="Gene3D" id="2.60.40.10">
    <property type="entry name" value="Immunoglobulins"/>
    <property type="match status" value="43"/>
</dbReference>
<dbReference type="InterPro" id="IPR003961">
    <property type="entry name" value="FN3_dom"/>
</dbReference>
<dbReference type="CDD" id="cd00063">
    <property type="entry name" value="FN3"/>
    <property type="match status" value="22"/>
</dbReference>
<dbReference type="InterPro" id="IPR036179">
    <property type="entry name" value="Ig-like_dom_sf"/>
</dbReference>
<dbReference type="FunFam" id="2.60.40.10:FF:000093">
    <property type="entry name" value="Down syndrome cell adhesion molecule, isoform B"/>
    <property type="match status" value="1"/>
</dbReference>
<feature type="domain" description="Fibronectin type-III" evidence="14">
    <location>
        <begin position="3229"/>
        <end position="3323"/>
    </location>
</feature>
<dbReference type="InterPro" id="IPR036116">
    <property type="entry name" value="FN3_sf"/>
</dbReference>
<keyword evidence="5" id="KW-0677">Repeat</keyword>
<feature type="domain" description="Ig-like" evidence="13">
    <location>
        <begin position="1638"/>
        <end position="1719"/>
    </location>
</feature>
<evidence type="ECO:0000259" key="14">
    <source>
        <dbReference type="PROSITE" id="PS50853"/>
    </source>
</evidence>
<keyword evidence="2" id="KW-1003">Cell membrane</keyword>
<feature type="domain" description="Fibronectin type-III" evidence="14">
    <location>
        <begin position="2131"/>
        <end position="2228"/>
    </location>
</feature>
<dbReference type="Pfam" id="PF13927">
    <property type="entry name" value="Ig_3"/>
    <property type="match status" value="6"/>
</dbReference>
<feature type="domain" description="Ig-like" evidence="13">
    <location>
        <begin position="303"/>
        <end position="387"/>
    </location>
</feature>
<comment type="subcellular location">
    <subcellularLocation>
        <location evidence="1">Cell membrane</location>
    </subcellularLocation>
</comment>
<feature type="domain" description="Ig-like" evidence="13">
    <location>
        <begin position="684"/>
        <end position="772"/>
    </location>
</feature>
<accession>A0AAU9WYK4</accession>
<feature type="non-terminal residue" evidence="15">
    <location>
        <position position="4235"/>
    </location>
</feature>
<feature type="domain" description="Fibronectin type-III" evidence="14">
    <location>
        <begin position="2437"/>
        <end position="2531"/>
    </location>
</feature>
<gene>
    <name evidence="15" type="ORF">PMEA_00013820</name>
</gene>
<feature type="domain" description="Ig-like" evidence="13">
    <location>
        <begin position="392"/>
        <end position="480"/>
    </location>
</feature>
<feature type="domain" description="Fibronectin type-III" evidence="14">
    <location>
        <begin position="3637"/>
        <end position="3731"/>
    </location>
</feature>
<keyword evidence="6" id="KW-0130">Cell adhesion</keyword>
<keyword evidence="10" id="KW-0325">Glycoprotein</keyword>
<organism evidence="15 16">
    <name type="scientific">Pocillopora meandrina</name>
    <dbReference type="NCBI Taxonomy" id="46732"/>
    <lineage>
        <taxon>Eukaryota</taxon>
        <taxon>Metazoa</taxon>
        <taxon>Cnidaria</taxon>
        <taxon>Anthozoa</taxon>
        <taxon>Hexacorallia</taxon>
        <taxon>Scleractinia</taxon>
        <taxon>Astrocoeniina</taxon>
        <taxon>Pocilloporidae</taxon>
        <taxon>Pocillopora</taxon>
    </lineage>
</organism>
<keyword evidence="7" id="KW-1133">Transmembrane helix</keyword>
<dbReference type="Pfam" id="PF07679">
    <property type="entry name" value="I-set"/>
    <property type="match status" value="15"/>
</dbReference>
<dbReference type="InterPro" id="IPR007110">
    <property type="entry name" value="Ig-like_dom"/>
</dbReference>
<dbReference type="InterPro" id="IPR013783">
    <property type="entry name" value="Ig-like_fold"/>
</dbReference>
<feature type="domain" description="Fibronectin type-III" evidence="14">
    <location>
        <begin position="3130"/>
        <end position="3224"/>
    </location>
</feature>
<proteinExistence type="predicted"/>
<feature type="domain" description="Fibronectin type-III" evidence="14">
    <location>
        <begin position="2734"/>
        <end position="2828"/>
    </location>
</feature>
<keyword evidence="3" id="KW-0812">Transmembrane</keyword>
<dbReference type="SUPFAM" id="SSF49265">
    <property type="entry name" value="Fibronectin type III"/>
    <property type="match status" value="11"/>
</dbReference>
<feature type="domain" description="Ig-like" evidence="13">
    <location>
        <begin position="777"/>
        <end position="868"/>
    </location>
</feature>
<evidence type="ECO:0000256" key="4">
    <source>
        <dbReference type="ARBA" id="ARBA00022729"/>
    </source>
</evidence>
<name>A0AAU9WYK4_9CNID</name>
<evidence type="ECO:0000256" key="5">
    <source>
        <dbReference type="ARBA" id="ARBA00022737"/>
    </source>
</evidence>
<evidence type="ECO:0000313" key="16">
    <source>
        <dbReference type="Proteomes" id="UP001159428"/>
    </source>
</evidence>
<dbReference type="FunFam" id="2.60.40.10:FF:000107">
    <property type="entry name" value="Myosin, light chain kinase a"/>
    <property type="match status" value="3"/>
</dbReference>
<keyword evidence="9" id="KW-1015">Disulfide bond</keyword>
<sequence length="4235" mass="457059">ISDEPEVAIDGNQEQFIAEGESFTLICRYNASPPVSEVQWIKDGNVITINATVTNNGSRVTNIFYNESLSQLSITSASSQNSGNYTCNVTNNVTDTTDSTSIVIQEKPSTKLQPETVTVKEGENDTLFCNSSGSSLTITWKFNGIDVTTSGDSRISLSDGNRHLIITNVSRVNKGEYKCVASNKVGNDTSNTAFVLVEFGPEISEPPTNRTKEEKQTVDFSCVVAGYPTPDVVWTKNGLELNVTGDMRLSVSSNDGDHQLNISNVQQSDAGQYRCVANNSLDTATSSSATLTVQYQKRYLANGTDLLLTCQFNALPTVSEVQWVKDGIVIVSTLITPSNGSRVTISHHNESQTQLSIIAVSLEDAGNYTCNVTNNVGSSSSNWTSIVIQVTPSIEQDPKASPVKERENLTLFCNASGSSLRISWEKNGSGINPSEDSRILLSRDNVQLTIVNVSRKDNGAYQCVASNEIGSATSNAAKVNVQFGPEISEPPIDTTKIEGQTVVLSCLVAGYPTPAVAWTKNDVELNSIANLRLNVSSKNGNHTLKITDVQKSDAGQYRCVANNSLQTSKSSPSTLTVQFAPEVTIHGDQIHYVANSTDLQLTCRFNALPPASEVQWLNNGNVIASTLPVPSNGSRATIPHHNESQAQLLITTVSLEDAGNYTCNVTNVVGSSSNWTLIIVQVTPAIETHPQADPVKEGENLTFFCNATGSSLTISWTKNRSSINPNEDVRIRLSTDKEHLTIRNVSRKDNGAYRCVASNKVGNATSNAAIVTVRFAPEISQSPRDTTEAEGQTAVFNCVVAGYPTPDVAWEKNGVELNVAEHARLRVSSNNGNHRLIISNVQQSDAGQYKCVANNSLDTVTSSSATLTVHLKPSILTQPKSAAPEEGDTVKLYCNATGSPILHISWTFDGSVITANENSRISLSNDSQELTITNVKRGDSGDYRCLVKNRVGNDTSDPSVINVLYQPEIITHPKNVTLEEGLTMTLFCNATGNPPPTLSWTKDGSPINNNQGIPFSRDNKTLFIASINRSESGNYRCVARNGLGNYSSNPAKVDVQFAPEIVENPKDVTMVEGEHVVFSCMVDGNPSPGVTWTKNEEKLNITVNQRLTASSLNNKHNLIITDVHRSDSGQYRCVIINSVGNITSSPGDLNVQFPPEFISSPQNVTVIEEQNVNLTLDCTVYGNPTPDVKWTKDGHDLSENQRINVSDFKGNTSSLTITKIVRGDEGQYRCVANNSVNTTTSAPGKLIVNLTPAIDTHPKADPVKEGENLTLFCNATGSSLTISWTKTGSSINPNEDARIRLSADNEQLTITNVSRTDNGAYRCVASNKVGNAVSNATTVTARFAPEISKSPVDATRVEGQTVMFNCVVAGYPTPDVAWTKNEAELNVAADARLRVSSNDGNHQLTISNVQQSNAGQYRCVANNSLDTVTSFSATLTVHFDPEVTIDGGKEKIVAKGDDIKITCRHKALPPVIEVQWIKDGEVISTNSTKVINNSRLDILHFNESIIQLSLSAAIVADSGNYTCNVTNMVDSSSDSTSIIVEVKPSIITQPKSTAPQEGDTVKLYCNATGSPILHISWTFDGSVIKVNKNPRISLSNDSQELTITNVNRGDSGDYRCLVKNRVGNDTSDPSVINVLYQPEIITHPKNVTSEEGLLMTLFCNATGNPPPTLSWTKDGSPLTNTQGIILSGDNETLYIAKVNRSESGNYRCVARNSLGDDISNAAKVVVQFAPEIVENPEDATIVEGEDVVFSCMVDGNPSPRFTWTKNEENLNITANLRLTTSSLNNNHSLTITDVHRSDSGQYRCVIINSVANLTSSAGNLNVQFPPEFISSPQNVTVIEEQNVNLTLDCTVYGNPTPDVKWTKDGIDISENRRISVSDFKGNTSSLTITNIVRGDEGQYRCVANNSVNSTVSAPGKLTVSFRADVKISGSEPKFVEINKQIHLTCQYNASPPVSEVQWVKDGNVIARNGSGIGNGSVNVTQFTESQSQLLISSSTTHNEGNYTCFVTNTVGNSSDTTSVLIQVVPDPPQTLTVDSKGSRVVNISWTAGFDGNSAIENFTVEISEDNQIFKGVVCQGSLSSSACVVSSFSTKTSLTGLLPWTTYNIRMFATNTIGQSNSSHILNVTTDEEVPREAPTFDAIIVNSTAVNVSWQVIIRHKARGAILGYYVLHRVKDTPPWTNESVDRAEKTSLLVGSLDEHTTYEFAMQAFNSKGVSNLSALVEKTTDQHKPSGPPQPVSTSDVTSTSINVSWGPVPADDRNGIILGYKLNYRALPNQGIVTEFLNISSEQQDEGGTKILQTLDEFTNYSVSVLAFTIVGDGPPSVAKFVQTLEDKPSAAPLNVRGHNTSSTSIFVIWDDVPAADKNGIITSYNITYHSLTQNHSNSTTVDYPHRQVTLMGLREFVNYSITVFASTVKGNGPESDPVIISTGEDKPSAAPLNVRGHNTSSTSVFVTWDDVPAADQNGIITSYNITYHSLTENHSNSTTVDHPDRQVSLMGLREFVNYSITVFASTVKGNGPESDPVIISTGEDKPFAAPLNVRGHNTSSTSILVTWDDVPADDKNGIITSYSITYHSLTQNHSNSTTVDHPDRQVTLMGLKEFVNYSITVFASTAKGNGPESDPVIISSGEDKPSAAPMNVSGHNTSSTSIFIIWNDIPAAEQNGIITSYNIAYQSLTENHSNSTTVDFPDRQVTLTGLKKFVNYSITVSASTKVGPGPASKPVIVSTGEDKPSAAPLNVRGHNTSSTSIFVTWDDVPATDKNGIITSYNITYHSLTENHSNSTTVDHPDRQVTLMGLREFVNYSITVFASTVKGNGPESNPVIISSGEDKPSAAPLNVRGHNTSSTSILVTWDDVPADDKNGIITSYNITYHSLTENHSNSTTVDHPDRHVTLVSLREFVNYSITVFASTVKGNGPESDPVIISSGEDKPSAAPLNVRGHNTSSTSIFVTWDDVPAADKNGIITSYNITYHSLTENHGNSTTVHHPDRQVTLMGLREFVKYNITVFASTVKGNGPESDPVIITTGEDKPSAAPLNVRGHNTSSTSIFVTWDDVPAADKNGIITSYNITYQSLTENHSNSTTVNHPDRQVTLTDLREFVNYSITVFASTVKGNGPESDPVIVSTGEDKPSAAPLNVRGHNTSSTSIFITWDGVQAADKNGIITSYNITYHSLTENHSNSTTVDYPDRQVTLIGLREFVNYSITVSASTNIGPGPASDAIIVITGEDKPSAAPMNVSGHNTSSTSIFIIWNDIPAAEQNGIITSYNITYHSLTENHSNSTTVDFPDRQVTLTGLKKFVNYSITVSASTKIGPGPASKPVIVSTGEDTPSAAPLNLRGNNTSSTSIFVTWDGVPAADKNGIITSYNITYHSLTENHSNSTTVDYPDRQVTLIGLREFVNYSITVSASTNIGPGPASDAIIVITGEDNPGGPPQAVAIYAVSSTSVSVSWNPVIADDRNGIIKGYKVNYQALPNGEMVAKFSNISSQQQNKTQTVTLDNLNEFTNYSIRVLAFTLVGNGPASVAQVVQTLEDKPSGPPQLVSISDVTSTSINVSWGPVPADDRNGIILGYKLNYRALPNGGIVTEFLNISSKQQDEGGTKTLQTLNEFTNYSIDVLAFTIIGDGPPSVPKFLRTQEDKPSAPPTNVAGQSINSTSISVTWDEVPAAEQNGIITDYNISYHSLTEKHSSSATVDYVARQMTLTGLREFVNYSITVFASTVVGNGPASNPIIVSTSEDKPSAPPANIRGHNTSSTSILVEWREVPPADQNGVILTYTISYQSLTQNDIRSKTVASTTKILNLTGLKKFVYYNITLFASTVKGNGKASDPILVITDQDKPSAAPLNVRGHNTSSTSILVEWDDVPAFDQNGIITSYKITYQSQSENHNGSAIAGPIERQKELTDLREYVNYNITVRASTSKGDGPNSSPAIVFRTDQDRPSGAPLNLRPINTTSTSIFVMWDEVLPDEQNGIIISYNVSYRAIPEAGSAGPFFSKLVTAPTRHVNLTGLTKDMHYNVSVLASTIKGKGSYSNPETFRTNEDRPGAPPQNVQGYNTSSTSINVTWNEVLEEKQHGDIIRYTVMYKKMGNVTYESVKVTPISGNFVELRRLNKFTFYDIKVSASTRTGNGPASNPIKVQTDEDVPSAAPELVSVQTLNSTSIRIEWLAVPEESIYGIPTRYTIYYANSDGKVYTKVVRPVNVQNTYQEVVSGLKESTEYSFQVSLSTAKGEGPLSVSKSSATKGG</sequence>
<evidence type="ECO:0000256" key="3">
    <source>
        <dbReference type="ARBA" id="ARBA00022692"/>
    </source>
</evidence>
<dbReference type="CDD" id="cd00096">
    <property type="entry name" value="Ig"/>
    <property type="match status" value="5"/>
</dbReference>
<feature type="domain" description="Fibronectin type-III" evidence="14">
    <location>
        <begin position="2536"/>
        <end position="2630"/>
    </location>
</feature>
<dbReference type="FunFam" id="2.60.40.10:FF:000005">
    <property type="entry name" value="Neuronal cell adhesion molecule"/>
    <property type="match status" value="1"/>
</dbReference>
<feature type="domain" description="Ig-like" evidence="13">
    <location>
        <begin position="1252"/>
        <end position="1340"/>
    </location>
</feature>
<dbReference type="FunFam" id="2.60.40.10:FF:000612">
    <property type="entry name" value="palladin isoform X1"/>
    <property type="match status" value="2"/>
</dbReference>
<dbReference type="SMART" id="SM00409">
    <property type="entry name" value="IG"/>
    <property type="match status" value="21"/>
</dbReference>
<evidence type="ECO:0000256" key="9">
    <source>
        <dbReference type="ARBA" id="ARBA00023157"/>
    </source>
</evidence>
<feature type="domain" description="Ig-like" evidence="13">
    <location>
        <begin position="5"/>
        <end position="103"/>
    </location>
</feature>
<dbReference type="PROSITE" id="PS50835">
    <property type="entry name" value="IG_LIKE"/>
    <property type="match status" value="21"/>
</dbReference>
<feature type="domain" description="Ig-like" evidence="13">
    <location>
        <begin position="108"/>
        <end position="195"/>
    </location>
</feature>
<dbReference type="FunFam" id="2.60.40.10:FF:000551">
    <property type="entry name" value="Protogenin A"/>
    <property type="match status" value="3"/>
</dbReference>
<feature type="domain" description="Ig-like" evidence="13">
    <location>
        <begin position="485"/>
        <end position="576"/>
    </location>
</feature>
<feature type="domain" description="Fibronectin type-III" evidence="14">
    <location>
        <begin position="3328"/>
        <end position="3422"/>
    </location>
</feature>
<feature type="domain" description="Ig-like" evidence="13">
    <location>
        <begin position="967"/>
        <end position="1056"/>
    </location>
</feature>
<keyword evidence="11" id="KW-0393">Immunoglobulin domain</keyword>
<dbReference type="InterPro" id="IPR003599">
    <property type="entry name" value="Ig_sub"/>
</dbReference>
<reference evidence="15 16" key="1">
    <citation type="submission" date="2022-05" db="EMBL/GenBank/DDBJ databases">
        <authorList>
            <consortium name="Genoscope - CEA"/>
            <person name="William W."/>
        </authorList>
    </citation>
    <scope>NUCLEOTIDE SEQUENCE [LARGE SCALE GENOMIC DNA]</scope>
</reference>
<comment type="caution">
    <text evidence="15">The sequence shown here is derived from an EMBL/GenBank/DDBJ whole genome shotgun (WGS) entry which is preliminary data.</text>
</comment>
<feature type="domain" description="Ig-like" evidence="13">
    <location>
        <begin position="1345"/>
        <end position="1436"/>
    </location>
</feature>
<evidence type="ECO:0000256" key="1">
    <source>
        <dbReference type="ARBA" id="ARBA00004236"/>
    </source>
</evidence>
<feature type="domain" description="Fibronectin type-III" evidence="14">
    <location>
        <begin position="3935"/>
        <end position="4033"/>
    </location>
</feature>
<evidence type="ECO:0008006" key="17">
    <source>
        <dbReference type="Google" id="ProtNLM"/>
    </source>
</evidence>
<feature type="domain" description="Fibronectin type-III" evidence="14">
    <location>
        <begin position="2932"/>
        <end position="3026"/>
    </location>
</feature>
<keyword evidence="4" id="KW-0732">Signal</keyword>
<feature type="domain" description="Ig-like" evidence="13">
    <location>
        <begin position="1155"/>
        <end position="1241"/>
    </location>
</feature>
<evidence type="ECO:0000256" key="8">
    <source>
        <dbReference type="ARBA" id="ARBA00023136"/>
    </source>
</evidence>
<evidence type="ECO:0000259" key="13">
    <source>
        <dbReference type="PROSITE" id="PS50835"/>
    </source>
</evidence>
<dbReference type="PROSITE" id="PS50853">
    <property type="entry name" value="FN3"/>
    <property type="match status" value="22"/>
</dbReference>
<feature type="non-terminal residue" evidence="15">
    <location>
        <position position="1"/>
    </location>
</feature>
<dbReference type="Pfam" id="PF00041">
    <property type="entry name" value="fn3"/>
    <property type="match status" value="22"/>
</dbReference>
<feature type="domain" description="Fibronectin type-III" evidence="14">
    <location>
        <begin position="2338"/>
        <end position="2432"/>
    </location>
</feature>
<evidence type="ECO:0000256" key="6">
    <source>
        <dbReference type="ARBA" id="ARBA00022889"/>
    </source>
</evidence>
<evidence type="ECO:0000256" key="10">
    <source>
        <dbReference type="ARBA" id="ARBA00023180"/>
    </source>
</evidence>
<dbReference type="SMART" id="SM00406">
    <property type="entry name" value="IGv"/>
    <property type="match status" value="13"/>
</dbReference>
<feature type="domain" description="Fibronectin type-III" evidence="14">
    <location>
        <begin position="3427"/>
        <end position="3527"/>
    </location>
</feature>
<dbReference type="SMART" id="SM00408">
    <property type="entry name" value="IGc2"/>
    <property type="match status" value="21"/>
</dbReference>
<keyword evidence="8" id="KW-0472">Membrane</keyword>
<evidence type="ECO:0000256" key="12">
    <source>
        <dbReference type="SAM" id="MobiDB-lite"/>
    </source>
</evidence>
<evidence type="ECO:0000256" key="11">
    <source>
        <dbReference type="ARBA" id="ARBA00023319"/>
    </source>
</evidence>
<feature type="domain" description="Ig-like" evidence="13">
    <location>
        <begin position="1441"/>
        <end position="1539"/>
    </location>
</feature>
<feature type="domain" description="Ig-like" evidence="13">
    <location>
        <begin position="1544"/>
        <end position="1633"/>
    </location>
</feature>
<evidence type="ECO:0000313" key="15">
    <source>
        <dbReference type="EMBL" id="CAH3130116.1"/>
    </source>
</evidence>
<feature type="region of interest" description="Disordered" evidence="12">
    <location>
        <begin position="2223"/>
        <end position="2244"/>
    </location>
</feature>
<dbReference type="InterPro" id="IPR013106">
    <property type="entry name" value="Ig_V-set"/>
</dbReference>
<feature type="domain" description="Ig-like" evidence="13">
    <location>
        <begin position="873"/>
        <end position="962"/>
    </location>
</feature>
<evidence type="ECO:0000256" key="2">
    <source>
        <dbReference type="ARBA" id="ARBA00022475"/>
    </source>
</evidence>
<dbReference type="GO" id="GO:0005886">
    <property type="term" value="C:plasma membrane"/>
    <property type="evidence" value="ECO:0007669"/>
    <property type="project" value="UniProtKB-SubCell"/>
</dbReference>
<protein>
    <recommendedName>
        <fullName evidence="17">Hemicentin-1</fullName>
    </recommendedName>
</protein>
<feature type="domain" description="Fibronectin type-III" evidence="14">
    <location>
        <begin position="3835"/>
        <end position="3930"/>
    </location>
</feature>
<feature type="region of interest" description="Disordered" evidence="12">
    <location>
        <begin position="4022"/>
        <end position="4048"/>
    </location>
</feature>
<keyword evidence="16" id="KW-1185">Reference proteome</keyword>
<dbReference type="InterPro" id="IPR013098">
    <property type="entry name" value="Ig_I-set"/>
</dbReference>
<dbReference type="SMART" id="SM00060">
    <property type="entry name" value="FN3"/>
    <property type="match status" value="22"/>
</dbReference>
<feature type="domain" description="Ig-like" evidence="13">
    <location>
        <begin position="1730"/>
        <end position="1821"/>
    </location>
</feature>
<feature type="domain" description="Fibronectin type-III" evidence="14">
    <location>
        <begin position="2635"/>
        <end position="2729"/>
    </location>
</feature>
<feature type="domain" description="Fibronectin type-III" evidence="14">
    <location>
        <begin position="2233"/>
        <end position="2333"/>
    </location>
</feature>
<dbReference type="GO" id="GO:0098609">
    <property type="term" value="P:cell-cell adhesion"/>
    <property type="evidence" value="ECO:0007669"/>
    <property type="project" value="TreeGrafter"/>
</dbReference>
<dbReference type="InterPro" id="IPR003598">
    <property type="entry name" value="Ig_sub2"/>
</dbReference>
<feature type="domain" description="Ig-like" evidence="13">
    <location>
        <begin position="201"/>
        <end position="292"/>
    </location>
</feature>
<dbReference type="SUPFAM" id="SSF48726">
    <property type="entry name" value="Immunoglobulin"/>
    <property type="match status" value="21"/>
</dbReference>
<feature type="domain" description="Fibronectin type-III" evidence="14">
    <location>
        <begin position="2833"/>
        <end position="2927"/>
    </location>
</feature>
<feature type="domain" description="Fibronectin type-III" evidence="14">
    <location>
        <begin position="4138"/>
        <end position="4235"/>
    </location>
</feature>
<feature type="domain" description="Fibronectin type-III" evidence="14">
    <location>
        <begin position="3736"/>
        <end position="3830"/>
    </location>
</feature>